<dbReference type="EMBL" id="JANBPU010000281">
    <property type="protein sequence ID" value="KAJ1913176.1"/>
    <property type="molecule type" value="Genomic_DNA"/>
</dbReference>
<sequence>MSNPTQFQPHLRNIKSGQYTDNDLGCIVKNGKQIPISELQKPQAGFLSENFQFNVVKSQPLCNILGLNKGGDVDSDIRSDIGDFGGSQHGSDDEDYDDIDTEQFRGAYGDYDVEIHGKIGDENQSTLSSIFSKAYTQEDLDQLGDIFFRPSSATPTQEFPGFPGISTDPYPGNAKDLVKGYRHLYGLKSFQSPLPDNIEPSAKPADFVINLEGLSLCQDDEDEETMVKDKMRKQKQ</sequence>
<keyword evidence="2" id="KW-1185">Reference proteome</keyword>
<protein>
    <submittedName>
        <fullName evidence="1">Uncharacterized protein</fullName>
    </submittedName>
</protein>
<gene>
    <name evidence="1" type="ORF">H4219_005316</name>
</gene>
<evidence type="ECO:0000313" key="1">
    <source>
        <dbReference type="EMBL" id="KAJ1913176.1"/>
    </source>
</evidence>
<proteinExistence type="predicted"/>
<organism evidence="1 2">
    <name type="scientific">Mycoemilia scoparia</name>
    <dbReference type="NCBI Taxonomy" id="417184"/>
    <lineage>
        <taxon>Eukaryota</taxon>
        <taxon>Fungi</taxon>
        <taxon>Fungi incertae sedis</taxon>
        <taxon>Zoopagomycota</taxon>
        <taxon>Kickxellomycotina</taxon>
        <taxon>Kickxellomycetes</taxon>
        <taxon>Kickxellales</taxon>
        <taxon>Kickxellaceae</taxon>
        <taxon>Mycoemilia</taxon>
    </lineage>
</organism>
<evidence type="ECO:0000313" key="2">
    <source>
        <dbReference type="Proteomes" id="UP001150538"/>
    </source>
</evidence>
<accession>A0A9W8DK30</accession>
<dbReference type="AlphaFoldDB" id="A0A9W8DK30"/>
<name>A0A9W8DK30_9FUNG</name>
<reference evidence="1" key="1">
    <citation type="submission" date="2022-07" db="EMBL/GenBank/DDBJ databases">
        <title>Phylogenomic reconstructions and comparative analyses of Kickxellomycotina fungi.</title>
        <authorList>
            <person name="Reynolds N.K."/>
            <person name="Stajich J.E."/>
            <person name="Barry K."/>
            <person name="Grigoriev I.V."/>
            <person name="Crous P."/>
            <person name="Smith M.E."/>
        </authorList>
    </citation>
    <scope>NUCLEOTIDE SEQUENCE</scope>
    <source>
        <strain evidence="1">NBRC 100468</strain>
    </source>
</reference>
<comment type="caution">
    <text evidence="1">The sequence shown here is derived from an EMBL/GenBank/DDBJ whole genome shotgun (WGS) entry which is preliminary data.</text>
</comment>
<dbReference type="Proteomes" id="UP001150538">
    <property type="component" value="Unassembled WGS sequence"/>
</dbReference>